<dbReference type="AlphaFoldDB" id="A0A5A7QJC0"/>
<dbReference type="PROSITE" id="PS50096">
    <property type="entry name" value="IQ"/>
    <property type="match status" value="2"/>
</dbReference>
<keyword evidence="1" id="KW-0112">Calmodulin-binding</keyword>
<keyword evidence="5" id="KW-1185">Reference proteome</keyword>
<dbReference type="EMBL" id="BKCP01007181">
    <property type="protein sequence ID" value="GER45028.1"/>
    <property type="molecule type" value="Genomic_DNA"/>
</dbReference>
<name>A0A5A7QJC0_STRAF</name>
<feature type="compositionally biased region" description="Low complexity" evidence="3">
    <location>
        <begin position="305"/>
        <end position="323"/>
    </location>
</feature>
<protein>
    <submittedName>
        <fullName evidence="4">IQ domain-containing protein</fullName>
    </submittedName>
</protein>
<dbReference type="Gene3D" id="1.20.5.190">
    <property type="match status" value="1"/>
</dbReference>
<evidence type="ECO:0000256" key="3">
    <source>
        <dbReference type="SAM" id="MobiDB-lite"/>
    </source>
</evidence>
<dbReference type="Proteomes" id="UP000325081">
    <property type="component" value="Unassembled WGS sequence"/>
</dbReference>
<dbReference type="PANTHER" id="PTHR32295">
    <property type="entry name" value="IQ-DOMAIN 5-RELATED"/>
    <property type="match status" value="1"/>
</dbReference>
<feature type="compositionally biased region" description="Polar residues" evidence="3">
    <location>
        <begin position="291"/>
        <end position="301"/>
    </location>
</feature>
<dbReference type="OrthoDB" id="671489at2759"/>
<dbReference type="Pfam" id="PF00612">
    <property type="entry name" value="IQ"/>
    <property type="match status" value="2"/>
</dbReference>
<dbReference type="PANTHER" id="PTHR32295:SF126">
    <property type="entry name" value="PROTEIN IQ-DOMAIN 8"/>
    <property type="match status" value="1"/>
</dbReference>
<sequence>MGASGKWIKTLISLKKPSSVNEPEKLGGKSRKWRLWRSASGGITTTKGGKSGGDETEGSEGSAYFYDAEMAAAVAALAKASPKDFMVVRREWAAVRIQTVFRAFLARRALRALKALVRLQAIVRGRLVRKQAAVTLRCMQALVRAQARVRAQCSQSSAGGDFESLNQVDPVKKAESGWCDSRGTVEQVMSKLQLKQNGALKRERAIAYALAQQLRKTPISCSRRNMMGTPNRMDKNIIGGLNWLERWMAAKPWESRLMGEFQSDSFQTKHEKPRYTKNGSFSKVPMSCQLIRSSSDPSNESGYDESSTSNSSTTTSETPTKPSYMKSTRSIKAKQKSAVASCNLSGNRSVLGRSMEDLPLNCRKPSPLSQKGNNGFGARRSTDVDLYCVDLCRDLYPTTNAGHFYHK</sequence>
<dbReference type="InterPro" id="IPR000048">
    <property type="entry name" value="IQ_motif_EF-hand-BS"/>
</dbReference>
<organism evidence="4 5">
    <name type="scientific">Striga asiatica</name>
    <name type="common">Asiatic witchweed</name>
    <name type="synonym">Buchnera asiatica</name>
    <dbReference type="NCBI Taxonomy" id="4170"/>
    <lineage>
        <taxon>Eukaryota</taxon>
        <taxon>Viridiplantae</taxon>
        <taxon>Streptophyta</taxon>
        <taxon>Embryophyta</taxon>
        <taxon>Tracheophyta</taxon>
        <taxon>Spermatophyta</taxon>
        <taxon>Magnoliopsida</taxon>
        <taxon>eudicotyledons</taxon>
        <taxon>Gunneridae</taxon>
        <taxon>Pentapetalae</taxon>
        <taxon>asterids</taxon>
        <taxon>lamiids</taxon>
        <taxon>Lamiales</taxon>
        <taxon>Orobanchaceae</taxon>
        <taxon>Buchnereae</taxon>
        <taxon>Striga</taxon>
    </lineage>
</organism>
<evidence type="ECO:0000313" key="5">
    <source>
        <dbReference type="Proteomes" id="UP000325081"/>
    </source>
</evidence>
<reference evidence="5" key="1">
    <citation type="journal article" date="2019" name="Curr. Biol.">
        <title>Genome Sequence of Striga asiatica Provides Insight into the Evolution of Plant Parasitism.</title>
        <authorList>
            <person name="Yoshida S."/>
            <person name="Kim S."/>
            <person name="Wafula E.K."/>
            <person name="Tanskanen J."/>
            <person name="Kim Y.M."/>
            <person name="Honaas L."/>
            <person name="Yang Z."/>
            <person name="Spallek T."/>
            <person name="Conn C.E."/>
            <person name="Ichihashi Y."/>
            <person name="Cheong K."/>
            <person name="Cui S."/>
            <person name="Der J.P."/>
            <person name="Gundlach H."/>
            <person name="Jiao Y."/>
            <person name="Hori C."/>
            <person name="Ishida J.K."/>
            <person name="Kasahara H."/>
            <person name="Kiba T."/>
            <person name="Kim M.S."/>
            <person name="Koo N."/>
            <person name="Laohavisit A."/>
            <person name="Lee Y.H."/>
            <person name="Lumba S."/>
            <person name="McCourt P."/>
            <person name="Mortimer J.C."/>
            <person name="Mutuku J.M."/>
            <person name="Nomura T."/>
            <person name="Sasaki-Sekimoto Y."/>
            <person name="Seto Y."/>
            <person name="Wang Y."/>
            <person name="Wakatake T."/>
            <person name="Sakakibara H."/>
            <person name="Demura T."/>
            <person name="Yamaguchi S."/>
            <person name="Yoneyama K."/>
            <person name="Manabe R.I."/>
            <person name="Nelson D.C."/>
            <person name="Schulman A.H."/>
            <person name="Timko M.P."/>
            <person name="dePamphilis C.W."/>
            <person name="Choi D."/>
            <person name="Shirasu K."/>
        </authorList>
    </citation>
    <scope>NUCLEOTIDE SEQUENCE [LARGE SCALE GENOMIC DNA]</scope>
    <source>
        <strain evidence="5">cv. UVA1</strain>
    </source>
</reference>
<gene>
    <name evidence="4" type="ORF">STAS_21955</name>
</gene>
<proteinExistence type="inferred from homology"/>
<feature type="region of interest" description="Disordered" evidence="3">
    <location>
        <begin position="291"/>
        <end position="330"/>
    </location>
</feature>
<comment type="caution">
    <text evidence="4">The sequence shown here is derived from an EMBL/GenBank/DDBJ whole genome shotgun (WGS) entry which is preliminary data.</text>
</comment>
<dbReference type="GO" id="GO:0005516">
    <property type="term" value="F:calmodulin binding"/>
    <property type="evidence" value="ECO:0007669"/>
    <property type="project" value="UniProtKB-KW"/>
</dbReference>
<evidence type="ECO:0000256" key="2">
    <source>
        <dbReference type="ARBA" id="ARBA00024341"/>
    </source>
</evidence>
<comment type="similarity">
    <text evidence="2">Belongs to the IQD family.</text>
</comment>
<evidence type="ECO:0000313" key="4">
    <source>
        <dbReference type="EMBL" id="GER45028.1"/>
    </source>
</evidence>
<dbReference type="CDD" id="cd23767">
    <property type="entry name" value="IQCD"/>
    <property type="match status" value="1"/>
</dbReference>
<evidence type="ECO:0000256" key="1">
    <source>
        <dbReference type="ARBA" id="ARBA00022860"/>
    </source>
</evidence>
<accession>A0A5A7QJC0</accession>